<keyword evidence="3" id="KW-1185">Reference proteome</keyword>
<sequence length="160" mass="19246">MKKNSDYETDKPIKRSESLKPLSREHHHGLLFCWKIRAGFEKNVEISRIKKYADWFYQNYLIPHFDVEEKYVFPILGNENELIRKAVSEHERIKQLFESNTEISKNISLIEEELESHIRFEERILFGEIQKFATAEQLQSIEINHSDEKFVDNLTDPFWE</sequence>
<organism evidence="2 3">
    <name type="scientific">Flavobacterium alvei</name>
    <dbReference type="NCBI Taxonomy" id="2080416"/>
    <lineage>
        <taxon>Bacteria</taxon>
        <taxon>Pseudomonadati</taxon>
        <taxon>Bacteroidota</taxon>
        <taxon>Flavobacteriia</taxon>
        <taxon>Flavobacteriales</taxon>
        <taxon>Flavobacteriaceae</taxon>
        <taxon>Flavobacterium</taxon>
    </lineage>
</organism>
<dbReference type="OrthoDB" id="9793254at2"/>
<dbReference type="RefSeq" id="WP_103806603.1">
    <property type="nucleotide sequence ID" value="NZ_PQVG01000007.1"/>
</dbReference>
<protein>
    <submittedName>
        <fullName evidence="2">Cation-binding protein</fullName>
    </submittedName>
</protein>
<evidence type="ECO:0000313" key="2">
    <source>
        <dbReference type="EMBL" id="POY38170.1"/>
    </source>
</evidence>
<reference evidence="2 3" key="1">
    <citation type="submission" date="2018-01" db="EMBL/GenBank/DDBJ databases">
        <authorList>
            <person name="Gaut B.S."/>
            <person name="Morton B.R."/>
            <person name="Clegg M.T."/>
            <person name="Duvall M.R."/>
        </authorList>
    </citation>
    <scope>NUCLEOTIDE SEQUENCE [LARGE SCALE GENOMIC DNA]</scope>
    <source>
        <strain evidence="2 3">HR-AY</strain>
    </source>
</reference>
<dbReference type="Proteomes" id="UP000237310">
    <property type="component" value="Unassembled WGS sequence"/>
</dbReference>
<name>A0A2S5A6F2_9FLAO</name>
<dbReference type="EMBL" id="PQVG01000007">
    <property type="protein sequence ID" value="POY38170.1"/>
    <property type="molecule type" value="Genomic_DNA"/>
</dbReference>
<gene>
    <name evidence="2" type="ORF">C3L50_12965</name>
</gene>
<dbReference type="InterPro" id="IPR012312">
    <property type="entry name" value="Hemerythrin-like"/>
</dbReference>
<dbReference type="Gene3D" id="1.20.120.520">
    <property type="entry name" value="nmb1532 protein domain like"/>
    <property type="match status" value="1"/>
</dbReference>
<dbReference type="Pfam" id="PF01814">
    <property type="entry name" value="Hemerythrin"/>
    <property type="match status" value="1"/>
</dbReference>
<evidence type="ECO:0000313" key="3">
    <source>
        <dbReference type="Proteomes" id="UP000237310"/>
    </source>
</evidence>
<feature type="domain" description="Hemerythrin-like" evidence="1">
    <location>
        <begin position="26"/>
        <end position="98"/>
    </location>
</feature>
<proteinExistence type="predicted"/>
<dbReference type="AlphaFoldDB" id="A0A2S5A6F2"/>
<evidence type="ECO:0000259" key="1">
    <source>
        <dbReference type="Pfam" id="PF01814"/>
    </source>
</evidence>
<comment type="caution">
    <text evidence="2">The sequence shown here is derived from an EMBL/GenBank/DDBJ whole genome shotgun (WGS) entry which is preliminary data.</text>
</comment>
<accession>A0A2S5A6F2</accession>